<dbReference type="RefSeq" id="WP_200899655.1">
    <property type="nucleotide sequence ID" value="NZ_CP011451.1"/>
</dbReference>
<evidence type="ECO:0000313" key="2">
    <source>
        <dbReference type="Proteomes" id="UP000324176"/>
    </source>
</evidence>
<dbReference type="Proteomes" id="UP000324176">
    <property type="component" value="Unassembled WGS sequence"/>
</dbReference>
<name>A0A5D3Y9A0_9PROT</name>
<dbReference type="EMBL" id="VNHT01000119">
    <property type="protein sequence ID" value="TYP70933.1"/>
    <property type="molecule type" value="Genomic_DNA"/>
</dbReference>
<accession>A0A5D3Y9A0</accession>
<evidence type="ECO:0000313" key="1">
    <source>
        <dbReference type="EMBL" id="TYP70933.1"/>
    </source>
</evidence>
<comment type="caution">
    <text evidence="1">The sequence shown here is derived from an EMBL/GenBank/DDBJ whole genome shotgun (WGS) entry which is preliminary data.</text>
</comment>
<organism evidence="1 2">
    <name type="scientific">Nitrosomonas communis</name>
    <dbReference type="NCBI Taxonomy" id="44574"/>
    <lineage>
        <taxon>Bacteria</taxon>
        <taxon>Pseudomonadati</taxon>
        <taxon>Pseudomonadota</taxon>
        <taxon>Betaproteobacteria</taxon>
        <taxon>Nitrosomonadales</taxon>
        <taxon>Nitrosomonadaceae</taxon>
        <taxon>Nitrosomonas</taxon>
    </lineage>
</organism>
<proteinExistence type="predicted"/>
<reference evidence="1 2" key="1">
    <citation type="submission" date="2019-07" db="EMBL/GenBank/DDBJ databases">
        <title>Active sludge and wastewater microbial communities from Klosterneuburg, Austria.</title>
        <authorList>
            <person name="Wagner M."/>
        </authorList>
    </citation>
    <scope>NUCLEOTIDE SEQUENCE [LARGE SCALE GENOMIC DNA]</scope>
    <source>
        <strain evidence="1 2">Nm2</strain>
    </source>
</reference>
<gene>
    <name evidence="1" type="ORF">BCL69_11193</name>
</gene>
<protein>
    <submittedName>
        <fullName evidence="1">Uncharacterized protein</fullName>
    </submittedName>
</protein>
<sequence>MISGAVRKGITLNKFINDLPPVPFVRPSIRSFVTQLAIGDRRELRKQIRAVLTGNAAFHIRRLVAESFAEQPPQDDDWPLIRDLHEKHYDVFQVIYTQAELIQWHYFWLKHLVPSLIVARDTEELTAHTYRVSRWKNEDTAGVLSFWMEVLSLSWMDGEKISWQLEHHLSEINSENLAL</sequence>
<dbReference type="AlphaFoldDB" id="A0A5D3Y9A0"/>